<dbReference type="EMBL" id="VVIQ01000002">
    <property type="protein sequence ID" value="MUL27099.1"/>
    <property type="molecule type" value="Genomic_DNA"/>
</dbReference>
<reference evidence="1 2" key="1">
    <citation type="submission" date="2019-09" db="EMBL/GenBank/DDBJ databases">
        <title>Prevotella A2879 sp. nov., isolated from an abscess of a patient.</title>
        <authorList>
            <person name="Buhl M."/>
            <person name="Oberhettinger P."/>
        </authorList>
    </citation>
    <scope>NUCLEOTIDE SEQUENCE [LARGE SCALE GENOMIC DNA]</scope>
    <source>
        <strain evidence="1 2">A2879</strain>
    </source>
</reference>
<sequence>MIKTLTVTSIIVSLLFSACVHEQKEAKPAEVKQSIDTLKEGNDKGNKAIQATNVSNAGFREVGEVKVRITTPCFGVRNANDLDMLPHPDEVSRKDSSLIAKLNAGEVFLLQTGEQGIKETETDTKALISFQVGELWIWKSAIK</sequence>
<accession>A0A7C9LRX9</accession>
<proteinExistence type="predicted"/>
<dbReference type="RefSeq" id="WP_155715142.1">
    <property type="nucleotide sequence ID" value="NZ_VVIQ01000002.1"/>
</dbReference>
<comment type="caution">
    <text evidence="1">The sequence shown here is derived from an EMBL/GenBank/DDBJ whole genome shotgun (WGS) entry which is preliminary data.</text>
</comment>
<protein>
    <recommendedName>
        <fullName evidence="3">Lipoprotein</fullName>
    </recommendedName>
</protein>
<keyword evidence="2" id="KW-1185">Reference proteome</keyword>
<evidence type="ECO:0000313" key="1">
    <source>
        <dbReference type="EMBL" id="MUL27099.1"/>
    </source>
</evidence>
<evidence type="ECO:0000313" key="2">
    <source>
        <dbReference type="Proteomes" id="UP000482295"/>
    </source>
</evidence>
<dbReference type="AlphaFoldDB" id="A0A7C9LRX9"/>
<dbReference type="PROSITE" id="PS51257">
    <property type="entry name" value="PROKAR_LIPOPROTEIN"/>
    <property type="match status" value="1"/>
</dbReference>
<evidence type="ECO:0008006" key="3">
    <source>
        <dbReference type="Google" id="ProtNLM"/>
    </source>
</evidence>
<dbReference type="Proteomes" id="UP000482295">
    <property type="component" value="Unassembled WGS sequence"/>
</dbReference>
<organism evidence="1 2">
    <name type="scientific">Prevotella vespertina</name>
    <dbReference type="NCBI Taxonomy" id="2608404"/>
    <lineage>
        <taxon>Bacteria</taxon>
        <taxon>Pseudomonadati</taxon>
        <taxon>Bacteroidota</taxon>
        <taxon>Bacteroidia</taxon>
        <taxon>Bacteroidales</taxon>
        <taxon>Prevotellaceae</taxon>
        <taxon>Prevotella</taxon>
    </lineage>
</organism>
<gene>
    <name evidence="1" type="ORF">F0475_01890</name>
</gene>
<name>A0A7C9LRX9_9BACT</name>